<sequence length="291" mass="31688">MDTQLTSLTWPSPAKLNLFLYITGRRADGYHTLQTLFQFLDYGDSVTITPRTDSEIRLLTPLDGVPDEQNLVIRAARLLQHYAGVHQLTADLPGADIAVEKILPMGGGIGGGSSNAATVLIALNYHWQLQLPDDTLAELGVTLGADVPVFVRGHAAIAEGIGEILHPASPPEHWYLVAHPGISVPTPLIFTDPQLIRDTPIRSLPALLQAPYANDCEPIARKRFREVDELLSWLLQYTPSRLTGTGACVFGEFENQAAARQVLINAPAWVKGFVARGVNISPLHQFRAGLL</sequence>
<evidence type="ECO:0000313" key="14">
    <source>
        <dbReference type="EMBL" id="KJF76951.1"/>
    </source>
</evidence>
<keyword evidence="7 11" id="KW-0067">ATP-binding</keyword>
<keyword evidence="5 11" id="KW-0547">Nucleotide-binding</keyword>
<evidence type="ECO:0000256" key="7">
    <source>
        <dbReference type="ARBA" id="ARBA00022840"/>
    </source>
</evidence>
<dbReference type="Gene3D" id="3.30.70.890">
    <property type="entry name" value="GHMP kinase, C-terminal domain"/>
    <property type="match status" value="1"/>
</dbReference>
<comment type="pathway">
    <text evidence="10 11">Isoprenoid biosynthesis; isopentenyl diphosphate biosynthesis via DXP pathway; isopentenyl diphosphate from 1-deoxy-D-xylulose 5-phosphate: step 3/6.</text>
</comment>
<dbReference type="InterPro" id="IPR013750">
    <property type="entry name" value="GHMP_kinase_C_dom"/>
</dbReference>
<evidence type="ECO:0000256" key="6">
    <source>
        <dbReference type="ARBA" id="ARBA00022777"/>
    </source>
</evidence>
<dbReference type="GO" id="GO:0019288">
    <property type="term" value="P:isopentenyl diphosphate biosynthetic process, methylerythritol 4-phosphate pathway"/>
    <property type="evidence" value="ECO:0007669"/>
    <property type="project" value="UniProtKB-UniRule"/>
</dbReference>
<evidence type="ECO:0000256" key="10">
    <source>
        <dbReference type="ARBA" id="ARBA00060636"/>
    </source>
</evidence>
<protein>
    <recommendedName>
        <fullName evidence="3 11">4-diphosphocytidyl-2-C-methyl-D-erythritol kinase</fullName>
        <shortName evidence="11">CMK</shortName>
        <ecNumber evidence="2 11">2.7.1.148</ecNumber>
    </recommendedName>
    <alternativeName>
        <fullName evidence="9 11">4-(cytidine-5'-diphospho)-2-C-methyl-D-erythritol kinase</fullName>
    </alternativeName>
</protein>
<dbReference type="EC" id="2.7.1.148" evidence="2 11"/>
<reference evidence="14 15" key="1">
    <citation type="submission" date="2015-02" db="EMBL/GenBank/DDBJ databases">
        <title>Whole genome shotgun sequencing of cultured foodborne pathogen.</title>
        <authorList>
            <person name="Timme R."/>
            <person name="Allard M.W."/>
            <person name="Strain E."/>
            <person name="Evans P.S."/>
            <person name="Brown E."/>
        </authorList>
    </citation>
    <scope>NUCLEOTIDE SEQUENCE [LARGE SCALE GENOMIC DNA]</scope>
    <source>
        <strain evidence="14 15">GCSL-TSO-24</strain>
    </source>
</reference>
<accession>A0A0D8L716</accession>
<dbReference type="SUPFAM" id="SSF55060">
    <property type="entry name" value="GHMP Kinase, C-terminal domain"/>
    <property type="match status" value="1"/>
</dbReference>
<dbReference type="InterPro" id="IPR006204">
    <property type="entry name" value="GHMP_kinase_N_dom"/>
</dbReference>
<comment type="catalytic activity">
    <reaction evidence="11">
        <text>4-CDP-2-C-methyl-D-erythritol + ATP = 4-CDP-2-C-methyl-D-erythritol 2-phosphate + ADP + H(+)</text>
        <dbReference type="Rhea" id="RHEA:18437"/>
        <dbReference type="ChEBI" id="CHEBI:15378"/>
        <dbReference type="ChEBI" id="CHEBI:30616"/>
        <dbReference type="ChEBI" id="CHEBI:57823"/>
        <dbReference type="ChEBI" id="CHEBI:57919"/>
        <dbReference type="ChEBI" id="CHEBI:456216"/>
        <dbReference type="EC" id="2.7.1.148"/>
    </reaction>
</comment>
<dbReference type="PANTHER" id="PTHR43527:SF2">
    <property type="entry name" value="4-DIPHOSPHOCYTIDYL-2-C-METHYL-D-ERYTHRITOL KINASE, CHLOROPLASTIC"/>
    <property type="match status" value="1"/>
</dbReference>
<organism evidence="14 15">
    <name type="scientific">Morganella morganii</name>
    <name type="common">Proteus morganii</name>
    <dbReference type="NCBI Taxonomy" id="582"/>
    <lineage>
        <taxon>Bacteria</taxon>
        <taxon>Pseudomonadati</taxon>
        <taxon>Pseudomonadota</taxon>
        <taxon>Gammaproteobacteria</taxon>
        <taxon>Enterobacterales</taxon>
        <taxon>Morganellaceae</taxon>
        <taxon>Morganella</taxon>
    </lineage>
</organism>
<dbReference type="GO" id="GO:0005524">
    <property type="term" value="F:ATP binding"/>
    <property type="evidence" value="ECO:0007669"/>
    <property type="project" value="UniProtKB-UniRule"/>
</dbReference>
<feature type="active site" evidence="11">
    <location>
        <position position="146"/>
    </location>
</feature>
<dbReference type="Proteomes" id="UP000032582">
    <property type="component" value="Unassembled WGS sequence"/>
</dbReference>
<dbReference type="FunFam" id="3.30.230.10:FF:000022">
    <property type="entry name" value="4-diphosphocytidyl-2-C-methyl-D-erythritol kinase"/>
    <property type="match status" value="1"/>
</dbReference>
<comment type="function">
    <text evidence="11">Catalyzes the phosphorylation of the position 2 hydroxy group of 4-diphosphocytidyl-2C-methyl-D-erythritol.</text>
</comment>
<gene>
    <name evidence="11" type="primary">ispE</name>
    <name evidence="14" type="ORF">UA45_15780</name>
</gene>
<evidence type="ECO:0000256" key="1">
    <source>
        <dbReference type="ARBA" id="ARBA00009684"/>
    </source>
</evidence>
<proteinExistence type="inferred from homology"/>
<dbReference type="GO" id="GO:0050515">
    <property type="term" value="F:4-(cytidine 5'-diphospho)-2-C-methyl-D-erythritol kinase activity"/>
    <property type="evidence" value="ECO:0007669"/>
    <property type="project" value="UniProtKB-UniRule"/>
</dbReference>
<evidence type="ECO:0000313" key="15">
    <source>
        <dbReference type="Proteomes" id="UP000032582"/>
    </source>
</evidence>
<dbReference type="PATRIC" id="fig|582.24.peg.5036"/>
<feature type="domain" description="GHMP kinase C-terminal" evidence="13">
    <location>
        <begin position="206"/>
        <end position="263"/>
    </location>
</feature>
<dbReference type="EMBL" id="JZSH01000221">
    <property type="protein sequence ID" value="KJF76951.1"/>
    <property type="molecule type" value="Genomic_DNA"/>
</dbReference>
<keyword evidence="8 11" id="KW-0414">Isoprene biosynthesis</keyword>
<dbReference type="Pfam" id="PF00288">
    <property type="entry name" value="GHMP_kinases_N"/>
    <property type="match status" value="1"/>
</dbReference>
<dbReference type="InterPro" id="IPR020568">
    <property type="entry name" value="Ribosomal_Su5_D2-typ_SF"/>
</dbReference>
<dbReference type="AlphaFoldDB" id="A0A0D8L716"/>
<dbReference type="FunFam" id="3.30.70.890:FF:000004">
    <property type="entry name" value="4-diphosphocytidyl-2-C-methyl-D-erythritol kinase"/>
    <property type="match status" value="1"/>
</dbReference>
<evidence type="ECO:0000256" key="5">
    <source>
        <dbReference type="ARBA" id="ARBA00022741"/>
    </source>
</evidence>
<feature type="binding site" evidence="11">
    <location>
        <begin position="104"/>
        <end position="114"/>
    </location>
    <ligand>
        <name>ATP</name>
        <dbReference type="ChEBI" id="CHEBI:30616"/>
    </ligand>
</feature>
<comment type="similarity">
    <text evidence="1 11">Belongs to the GHMP kinase family. IspE subfamily.</text>
</comment>
<evidence type="ECO:0000256" key="8">
    <source>
        <dbReference type="ARBA" id="ARBA00023229"/>
    </source>
</evidence>
<keyword evidence="6 11" id="KW-0418">Kinase</keyword>
<dbReference type="Gene3D" id="3.30.230.10">
    <property type="match status" value="1"/>
</dbReference>
<dbReference type="GO" id="GO:0016114">
    <property type="term" value="P:terpenoid biosynthetic process"/>
    <property type="evidence" value="ECO:0007669"/>
    <property type="project" value="UniProtKB-UniRule"/>
</dbReference>
<comment type="subunit">
    <text evidence="11">Homodimer.</text>
</comment>
<dbReference type="SUPFAM" id="SSF54211">
    <property type="entry name" value="Ribosomal protein S5 domain 2-like"/>
    <property type="match status" value="1"/>
</dbReference>
<dbReference type="InterPro" id="IPR014721">
    <property type="entry name" value="Ribsml_uS5_D2-typ_fold_subgr"/>
</dbReference>
<dbReference type="NCBIfam" id="TIGR00154">
    <property type="entry name" value="ispE"/>
    <property type="match status" value="1"/>
</dbReference>
<evidence type="ECO:0000259" key="12">
    <source>
        <dbReference type="Pfam" id="PF00288"/>
    </source>
</evidence>
<dbReference type="PANTHER" id="PTHR43527">
    <property type="entry name" value="4-DIPHOSPHOCYTIDYL-2-C-METHYL-D-ERYTHRITOL KINASE, CHLOROPLASTIC"/>
    <property type="match status" value="1"/>
</dbReference>
<evidence type="ECO:0000256" key="11">
    <source>
        <dbReference type="HAMAP-Rule" id="MF_00061"/>
    </source>
</evidence>
<evidence type="ECO:0000256" key="4">
    <source>
        <dbReference type="ARBA" id="ARBA00022679"/>
    </source>
</evidence>
<dbReference type="UniPathway" id="UPA00056">
    <property type="reaction ID" value="UER00094"/>
</dbReference>
<evidence type="ECO:0000259" key="13">
    <source>
        <dbReference type="Pfam" id="PF08544"/>
    </source>
</evidence>
<dbReference type="PIRSF" id="PIRSF010376">
    <property type="entry name" value="IspE"/>
    <property type="match status" value="1"/>
</dbReference>
<feature type="active site" evidence="11">
    <location>
        <position position="15"/>
    </location>
</feature>
<evidence type="ECO:0000256" key="3">
    <source>
        <dbReference type="ARBA" id="ARBA00017473"/>
    </source>
</evidence>
<dbReference type="InterPro" id="IPR036554">
    <property type="entry name" value="GHMP_kinase_C_sf"/>
</dbReference>
<comment type="caution">
    <text evidence="14">The sequence shown here is derived from an EMBL/GenBank/DDBJ whole genome shotgun (WGS) entry which is preliminary data.</text>
</comment>
<keyword evidence="4 11" id="KW-0808">Transferase</keyword>
<dbReference type="InterPro" id="IPR004424">
    <property type="entry name" value="IspE"/>
</dbReference>
<evidence type="ECO:0000256" key="2">
    <source>
        <dbReference type="ARBA" id="ARBA00012052"/>
    </source>
</evidence>
<feature type="domain" description="GHMP kinase N-terminal" evidence="12">
    <location>
        <begin position="70"/>
        <end position="153"/>
    </location>
</feature>
<dbReference type="HAMAP" id="MF_00061">
    <property type="entry name" value="IspE"/>
    <property type="match status" value="1"/>
</dbReference>
<dbReference type="Pfam" id="PF08544">
    <property type="entry name" value="GHMP_kinases_C"/>
    <property type="match status" value="1"/>
</dbReference>
<name>A0A0D8L716_MORMO</name>
<evidence type="ECO:0000256" key="9">
    <source>
        <dbReference type="ARBA" id="ARBA00032554"/>
    </source>
</evidence>